<dbReference type="Proteomes" id="UP000257109">
    <property type="component" value="Unassembled WGS sequence"/>
</dbReference>
<dbReference type="OrthoDB" id="1903608at2759"/>
<sequence>MLLRDPVLKLNTKPCRKHYGSHQTARKVLDSEFYWPTIFKDAHLIVTTFGVPKALISDQGSHFCNKTMSTLLKKYGVAEVFNKVIKQILQKVAHPNRKDWSWLLKDALWAHRTTYQTLLGMSPYQIVFGKAYHLPIEIEHYVYWAMKRCNFSFDQAGKERKIQLQELEELHLKAYENSKIYKEKVKRFHDSMILRKEFKVGQKVLLFNFVLS</sequence>
<accession>A0A371FFX7</accession>
<feature type="non-terminal residue" evidence="1">
    <location>
        <position position="1"/>
    </location>
</feature>
<evidence type="ECO:0000313" key="2">
    <source>
        <dbReference type="Proteomes" id="UP000257109"/>
    </source>
</evidence>
<dbReference type="Gene3D" id="3.30.420.10">
    <property type="entry name" value="Ribonuclease H-like superfamily/Ribonuclease H"/>
    <property type="match status" value="1"/>
</dbReference>
<dbReference type="EMBL" id="QJKJ01009248">
    <property type="protein sequence ID" value="RDX77209.1"/>
    <property type="molecule type" value="Genomic_DNA"/>
</dbReference>
<dbReference type="InterPro" id="IPR052160">
    <property type="entry name" value="Gypsy_RT_Integrase-like"/>
</dbReference>
<protein>
    <submittedName>
        <fullName evidence="1">Retrovirus-related Pol polyprotein</fullName>
    </submittedName>
</protein>
<dbReference type="SUPFAM" id="SSF53098">
    <property type="entry name" value="Ribonuclease H-like"/>
    <property type="match status" value="1"/>
</dbReference>
<gene>
    <name evidence="1" type="primary">POL</name>
    <name evidence="1" type="ORF">CR513_42708</name>
</gene>
<proteinExistence type="predicted"/>
<organism evidence="1 2">
    <name type="scientific">Mucuna pruriens</name>
    <name type="common">Velvet bean</name>
    <name type="synonym">Dolichos pruriens</name>
    <dbReference type="NCBI Taxonomy" id="157652"/>
    <lineage>
        <taxon>Eukaryota</taxon>
        <taxon>Viridiplantae</taxon>
        <taxon>Streptophyta</taxon>
        <taxon>Embryophyta</taxon>
        <taxon>Tracheophyta</taxon>
        <taxon>Spermatophyta</taxon>
        <taxon>Magnoliopsida</taxon>
        <taxon>eudicotyledons</taxon>
        <taxon>Gunneridae</taxon>
        <taxon>Pentapetalae</taxon>
        <taxon>rosids</taxon>
        <taxon>fabids</taxon>
        <taxon>Fabales</taxon>
        <taxon>Fabaceae</taxon>
        <taxon>Papilionoideae</taxon>
        <taxon>50 kb inversion clade</taxon>
        <taxon>NPAAA clade</taxon>
        <taxon>indigoferoid/millettioid clade</taxon>
        <taxon>Phaseoleae</taxon>
        <taxon>Mucuna</taxon>
    </lineage>
</organism>
<dbReference type="InterPro" id="IPR012337">
    <property type="entry name" value="RNaseH-like_sf"/>
</dbReference>
<keyword evidence="2" id="KW-1185">Reference proteome</keyword>
<reference evidence="1" key="1">
    <citation type="submission" date="2018-05" db="EMBL/GenBank/DDBJ databases">
        <title>Draft genome of Mucuna pruriens seed.</title>
        <authorList>
            <person name="Nnadi N.E."/>
            <person name="Vos R."/>
            <person name="Hasami M.H."/>
            <person name="Devisetty U.K."/>
            <person name="Aguiy J.C."/>
        </authorList>
    </citation>
    <scope>NUCLEOTIDE SEQUENCE [LARGE SCALE GENOMIC DNA]</scope>
    <source>
        <strain evidence="1">JCA_2017</strain>
    </source>
</reference>
<comment type="caution">
    <text evidence="1">The sequence shown here is derived from an EMBL/GenBank/DDBJ whole genome shotgun (WGS) entry which is preliminary data.</text>
</comment>
<dbReference type="AlphaFoldDB" id="A0A371FFX7"/>
<evidence type="ECO:0000313" key="1">
    <source>
        <dbReference type="EMBL" id="RDX77209.1"/>
    </source>
</evidence>
<name>A0A371FFX7_MUCPR</name>
<dbReference type="PANTHER" id="PTHR47266">
    <property type="entry name" value="ENDONUCLEASE-RELATED"/>
    <property type="match status" value="1"/>
</dbReference>
<dbReference type="InterPro" id="IPR036397">
    <property type="entry name" value="RNaseH_sf"/>
</dbReference>
<dbReference type="GO" id="GO:0003676">
    <property type="term" value="F:nucleic acid binding"/>
    <property type="evidence" value="ECO:0007669"/>
    <property type="project" value="InterPro"/>
</dbReference>